<dbReference type="EMBL" id="GEEE01018714">
    <property type="protein sequence ID" value="JAP44511.1"/>
    <property type="molecule type" value="Transcribed_RNA"/>
</dbReference>
<name>A0A0X3NXG7_SCHSO</name>
<feature type="chain" id="PRO_5007050800" evidence="2">
    <location>
        <begin position="23"/>
        <end position="793"/>
    </location>
</feature>
<evidence type="ECO:0000313" key="3">
    <source>
        <dbReference type="EMBL" id="JAP44511.1"/>
    </source>
</evidence>
<gene>
    <name evidence="3" type="ORF">TR158036</name>
</gene>
<feature type="compositionally biased region" description="Low complexity" evidence="1">
    <location>
        <begin position="180"/>
        <end position="193"/>
    </location>
</feature>
<feature type="compositionally biased region" description="Basic and acidic residues" evidence="1">
    <location>
        <begin position="680"/>
        <end position="689"/>
    </location>
</feature>
<organism evidence="3">
    <name type="scientific">Schistocephalus solidus</name>
    <name type="common">Tapeworm</name>
    <dbReference type="NCBI Taxonomy" id="70667"/>
    <lineage>
        <taxon>Eukaryota</taxon>
        <taxon>Metazoa</taxon>
        <taxon>Spiralia</taxon>
        <taxon>Lophotrochozoa</taxon>
        <taxon>Platyhelminthes</taxon>
        <taxon>Cestoda</taxon>
        <taxon>Eucestoda</taxon>
        <taxon>Diphyllobothriidea</taxon>
        <taxon>Diphyllobothriidae</taxon>
        <taxon>Schistocephalus</taxon>
    </lineage>
</organism>
<feature type="compositionally biased region" description="Low complexity" evidence="1">
    <location>
        <begin position="376"/>
        <end position="385"/>
    </location>
</feature>
<feature type="region of interest" description="Disordered" evidence="1">
    <location>
        <begin position="670"/>
        <end position="704"/>
    </location>
</feature>
<evidence type="ECO:0000256" key="2">
    <source>
        <dbReference type="SAM" id="SignalP"/>
    </source>
</evidence>
<feature type="compositionally biased region" description="Polar residues" evidence="1">
    <location>
        <begin position="691"/>
        <end position="704"/>
    </location>
</feature>
<feature type="region of interest" description="Disordered" evidence="1">
    <location>
        <begin position="362"/>
        <end position="385"/>
    </location>
</feature>
<accession>A0A0X3NXG7</accession>
<feature type="region of interest" description="Disordered" evidence="1">
    <location>
        <begin position="409"/>
        <end position="431"/>
    </location>
</feature>
<feature type="signal peptide" evidence="2">
    <location>
        <begin position="1"/>
        <end position="22"/>
    </location>
</feature>
<feature type="compositionally biased region" description="Basic and acidic residues" evidence="1">
    <location>
        <begin position="757"/>
        <end position="771"/>
    </location>
</feature>
<feature type="region of interest" description="Disordered" evidence="1">
    <location>
        <begin position="746"/>
        <end position="793"/>
    </location>
</feature>
<reference evidence="3" key="1">
    <citation type="submission" date="2016-01" db="EMBL/GenBank/DDBJ databases">
        <title>Reference transcriptome for the parasite Schistocephalus solidus: insights into the molecular evolution of parasitism.</title>
        <authorList>
            <person name="Hebert F.O."/>
            <person name="Grambauer S."/>
            <person name="Barber I."/>
            <person name="Landry C.R."/>
            <person name="Aubin-Horth N."/>
        </authorList>
    </citation>
    <scope>NUCLEOTIDE SEQUENCE</scope>
</reference>
<feature type="region of interest" description="Disordered" evidence="1">
    <location>
        <begin position="167"/>
        <end position="193"/>
    </location>
</feature>
<keyword evidence="2" id="KW-0732">Signal</keyword>
<sequence>MSRKYLLTSALLVLIVVRETICSNGLQLPLNLEFTSGGSPLSISFSQNTEAVVLNEPLTIRCHVNTRSKEAELVTRSSMNFFCPLLNKTTFCFQNCQAFTVCKENGRPSCQRVRGLGDVSCRIVRHEDRQLVYEYTVPRLTADWLASDDPNRGFACASAGQSTQTIQLHQRRHLPNSVRSAPTTTTTTPATITTSTASPTLRATVASTGLVASGSAGSANRKNLPHTYSEKSPFVEYLEGTPLGRSHVGTITFIALIALALSMLINIFCCIRCVLIRQYISSDTRALMKSCFCMKKEIISGRAGRKYSKHSPPESISPEAHWSTAYPSHTAISGGPCFHLLPDAALPDAANSDESFAIDGRMQRVRPEGKANNSTISNSGGRSNSVSGISLVHPSVQLYTASGQPVVWAQPWPPSDPQTPSSLQPKHHRSSQVIGTPVFCLNTQYASHARQQPPAYPGPTTDSETYDASQRSLIVNPTMMMLPGGRMSRVFAPQDLRSGHLQRASSKDTILSGLVIQPPPMLQEMTALGPGSSVSEALSEKTCSDVSGRKGIAPPTGAVAMPGGTLVTQDGALFSTYYQLPEGYGSAQTTVVDRMNPVGAYQPHLPSNLQYCGKLRSLTPTSRQYAVPVGQIQPPHQMDSRADTEGTGHFNQQERPATMIMCSAQKTKELEENVAEEKEDVGGKNRDQVRGPTSLQRSPSPRLRQQWTKQWTKAAAELPSVVGTTIPTDKAFLYCKTILSNKLAESVNTEDDLPSDWSDRDTALGTEKESHSSSALQAPADDTSLPLLSDLAE</sequence>
<proteinExistence type="predicted"/>
<evidence type="ECO:0000256" key="1">
    <source>
        <dbReference type="SAM" id="MobiDB-lite"/>
    </source>
</evidence>
<dbReference type="AlphaFoldDB" id="A0A0X3NXG7"/>
<feature type="region of interest" description="Disordered" evidence="1">
    <location>
        <begin position="633"/>
        <end position="655"/>
    </location>
</feature>
<protein>
    <submittedName>
        <fullName evidence="3">Uncharacterized protein</fullName>
    </submittedName>
</protein>